<evidence type="ECO:0000313" key="2">
    <source>
        <dbReference type="Proteomes" id="UP000499080"/>
    </source>
</evidence>
<protein>
    <submittedName>
        <fullName evidence="1">Uncharacterized protein</fullName>
    </submittedName>
</protein>
<reference evidence="1 2" key="1">
    <citation type="journal article" date="2019" name="Sci. Rep.">
        <title>Orb-weaving spider Araneus ventricosus genome elucidates the spidroin gene catalogue.</title>
        <authorList>
            <person name="Kono N."/>
            <person name="Nakamura H."/>
            <person name="Ohtoshi R."/>
            <person name="Moran D.A.P."/>
            <person name="Shinohara A."/>
            <person name="Yoshida Y."/>
            <person name="Fujiwara M."/>
            <person name="Mori M."/>
            <person name="Tomita M."/>
            <person name="Arakawa K."/>
        </authorList>
    </citation>
    <scope>NUCLEOTIDE SEQUENCE [LARGE SCALE GENOMIC DNA]</scope>
</reference>
<comment type="caution">
    <text evidence="1">The sequence shown here is derived from an EMBL/GenBank/DDBJ whole genome shotgun (WGS) entry which is preliminary data.</text>
</comment>
<dbReference type="Proteomes" id="UP000499080">
    <property type="component" value="Unassembled WGS sequence"/>
</dbReference>
<feature type="non-terminal residue" evidence="1">
    <location>
        <position position="66"/>
    </location>
</feature>
<dbReference type="AlphaFoldDB" id="A0A4Y2W8L9"/>
<gene>
    <name evidence="1" type="ORF">AVEN_69070_1</name>
</gene>
<organism evidence="1 2">
    <name type="scientific">Araneus ventricosus</name>
    <name type="common">Orbweaver spider</name>
    <name type="synonym">Epeira ventricosa</name>
    <dbReference type="NCBI Taxonomy" id="182803"/>
    <lineage>
        <taxon>Eukaryota</taxon>
        <taxon>Metazoa</taxon>
        <taxon>Ecdysozoa</taxon>
        <taxon>Arthropoda</taxon>
        <taxon>Chelicerata</taxon>
        <taxon>Arachnida</taxon>
        <taxon>Araneae</taxon>
        <taxon>Araneomorphae</taxon>
        <taxon>Entelegynae</taxon>
        <taxon>Araneoidea</taxon>
        <taxon>Araneidae</taxon>
        <taxon>Araneus</taxon>
    </lineage>
</organism>
<keyword evidence="2" id="KW-1185">Reference proteome</keyword>
<evidence type="ECO:0000313" key="1">
    <source>
        <dbReference type="EMBL" id="GBO33251.1"/>
    </source>
</evidence>
<dbReference type="EMBL" id="BGPR01056800">
    <property type="protein sequence ID" value="GBO33251.1"/>
    <property type="molecule type" value="Genomic_DNA"/>
</dbReference>
<sequence length="66" mass="7409">MSCCTKSGYIRKLRKESRTRYFNSLINLKESYPRPALTLKNDPCNGSDVEVGVLTPSLATILTFPI</sequence>
<proteinExistence type="predicted"/>
<accession>A0A4Y2W8L9</accession>
<name>A0A4Y2W8L9_ARAVE</name>